<feature type="transmembrane region" description="Helical" evidence="6">
    <location>
        <begin position="96"/>
        <end position="115"/>
    </location>
</feature>
<dbReference type="AlphaFoldDB" id="A0A0P0RFR9"/>
<feature type="transmembrane region" description="Helical" evidence="6">
    <location>
        <begin position="121"/>
        <end position="147"/>
    </location>
</feature>
<dbReference type="GeneID" id="69971244"/>
<dbReference type="InterPro" id="IPR036259">
    <property type="entry name" value="MFS_trans_sf"/>
</dbReference>
<feature type="transmembrane region" description="Helical" evidence="6">
    <location>
        <begin position="412"/>
        <end position="435"/>
    </location>
</feature>
<comment type="subcellular location">
    <subcellularLocation>
        <location evidence="1">Membrane</location>
        <topology evidence="1">Multi-pass membrane protein</topology>
    </subcellularLocation>
</comment>
<dbReference type="Gene3D" id="1.20.1250.20">
    <property type="entry name" value="MFS general substrate transporter like domains"/>
    <property type="match status" value="2"/>
</dbReference>
<evidence type="ECO:0000313" key="8">
    <source>
        <dbReference type="EMBL" id="ALL67409.1"/>
    </source>
</evidence>
<feature type="transmembrane region" description="Helical" evidence="6">
    <location>
        <begin position="323"/>
        <end position="343"/>
    </location>
</feature>
<dbReference type="EMBL" id="CP012747">
    <property type="protein sequence ID" value="ALL67409.1"/>
    <property type="molecule type" value="Genomic_DNA"/>
</dbReference>
<sequence>MEMAKQACVDGSPSDDDTLLRKAYASAQWRILPILFGLWMLAWVGRSNVAFAKLQMVVDLRFSETVYGLGAGLFFVGYVLFGVPTTILQRKFGARAVLAGIACAWGVTSVAMTFVNSAPTFYALRFLLGVFEAGFYPGVVLYFNAWFPGKRRTRNFSMFHSGSLFSTVAIGLTGGFVLEHMNGLAGFQGWRWMFFTQAIPTVVLACVAFAILPDLPGSAKWLSARQRKLVEDDLRKNAETMDEPGVDERSLLRNPTVWILSAAYFSLLAATAALFFFSPTILREAGFGGYKEIGRAVAGACILGALGNVLICSIGGAPHRRRFFCALAAVFTAASLSMLVFVWHSSTTATFFLLVLGFAGTGAGITLFWQMSVGLLSGKSLVVGVPLISSIANVAGFVTPFLIGYVRDATGTYASGFIMIACVQALGVVVLLFGVQRIVRRRSRVVDISVQSTT</sequence>
<feature type="transmembrane region" description="Helical" evidence="6">
    <location>
        <begin position="381"/>
        <end position="406"/>
    </location>
</feature>
<evidence type="ECO:0000256" key="1">
    <source>
        <dbReference type="ARBA" id="ARBA00004141"/>
    </source>
</evidence>
<dbReference type="InterPro" id="IPR011701">
    <property type="entry name" value="MFS"/>
</dbReference>
<keyword evidence="2" id="KW-0813">Transport</keyword>
<evidence type="ECO:0000256" key="4">
    <source>
        <dbReference type="ARBA" id="ARBA00022989"/>
    </source>
</evidence>
<name>A0A0P0RFR9_9BURK</name>
<dbReference type="Pfam" id="PF07690">
    <property type="entry name" value="MFS_1"/>
    <property type="match status" value="1"/>
</dbReference>
<evidence type="ECO:0000256" key="3">
    <source>
        <dbReference type="ARBA" id="ARBA00022692"/>
    </source>
</evidence>
<keyword evidence="4 6" id="KW-1133">Transmembrane helix</keyword>
<feature type="domain" description="Major facilitator superfamily (MFS) profile" evidence="7">
    <location>
        <begin position="31"/>
        <end position="439"/>
    </location>
</feature>
<dbReference type="InterPro" id="IPR020846">
    <property type="entry name" value="MFS_dom"/>
</dbReference>
<organism evidence="8 9">
    <name type="scientific">Paraburkholderia caribensis MBA4</name>
    <dbReference type="NCBI Taxonomy" id="1323664"/>
    <lineage>
        <taxon>Bacteria</taxon>
        <taxon>Pseudomonadati</taxon>
        <taxon>Pseudomonadota</taxon>
        <taxon>Betaproteobacteria</taxon>
        <taxon>Burkholderiales</taxon>
        <taxon>Burkholderiaceae</taxon>
        <taxon>Paraburkholderia</taxon>
    </lineage>
</organism>
<reference evidence="8 9" key="1">
    <citation type="journal article" date="2014" name="Genome Announc.">
        <title>Draft Genome Sequence of the Haloacid-Degrading Burkholderia caribensis Strain MBA4.</title>
        <authorList>
            <person name="Pan Y."/>
            <person name="Kong K.F."/>
            <person name="Tsang J.S."/>
        </authorList>
    </citation>
    <scope>NUCLEOTIDE SEQUENCE [LARGE SCALE GENOMIC DNA]</scope>
    <source>
        <strain evidence="8 9">MBA4</strain>
    </source>
</reference>
<dbReference type="KEGG" id="bcai:K788_0005425"/>
<keyword evidence="5 6" id="KW-0472">Membrane</keyword>
<dbReference type="RefSeq" id="WP_036000497.1">
    <property type="nucleotide sequence ID" value="NZ_CP012747.1"/>
</dbReference>
<dbReference type="PROSITE" id="PS50850">
    <property type="entry name" value="MFS"/>
    <property type="match status" value="1"/>
</dbReference>
<keyword evidence="3 6" id="KW-0812">Transmembrane</keyword>
<gene>
    <name evidence="8" type="ORF">K788_0005425</name>
</gene>
<dbReference type="GO" id="GO:0016020">
    <property type="term" value="C:membrane"/>
    <property type="evidence" value="ECO:0007669"/>
    <property type="project" value="UniProtKB-SubCell"/>
</dbReference>
<dbReference type="PANTHER" id="PTHR43791">
    <property type="entry name" value="PERMEASE-RELATED"/>
    <property type="match status" value="1"/>
</dbReference>
<feature type="transmembrane region" description="Helical" evidence="6">
    <location>
        <begin position="297"/>
        <end position="316"/>
    </location>
</feature>
<dbReference type="Proteomes" id="UP000019146">
    <property type="component" value="Chromosome 2"/>
</dbReference>
<feature type="transmembrane region" description="Helical" evidence="6">
    <location>
        <begin position="159"/>
        <end position="178"/>
    </location>
</feature>
<evidence type="ECO:0000256" key="6">
    <source>
        <dbReference type="SAM" id="Phobius"/>
    </source>
</evidence>
<evidence type="ECO:0000256" key="2">
    <source>
        <dbReference type="ARBA" id="ARBA00022448"/>
    </source>
</evidence>
<evidence type="ECO:0000313" key="9">
    <source>
        <dbReference type="Proteomes" id="UP000019146"/>
    </source>
</evidence>
<feature type="transmembrane region" description="Helical" evidence="6">
    <location>
        <begin position="65"/>
        <end position="84"/>
    </location>
</feature>
<dbReference type="CDD" id="cd17319">
    <property type="entry name" value="MFS_ExuT_GudP_like"/>
    <property type="match status" value="1"/>
</dbReference>
<evidence type="ECO:0000256" key="5">
    <source>
        <dbReference type="ARBA" id="ARBA00023136"/>
    </source>
</evidence>
<proteinExistence type="predicted"/>
<dbReference type="GO" id="GO:0022857">
    <property type="term" value="F:transmembrane transporter activity"/>
    <property type="evidence" value="ECO:0007669"/>
    <property type="project" value="InterPro"/>
</dbReference>
<dbReference type="SUPFAM" id="SSF103473">
    <property type="entry name" value="MFS general substrate transporter"/>
    <property type="match status" value="1"/>
</dbReference>
<feature type="transmembrane region" description="Helical" evidence="6">
    <location>
        <begin position="257"/>
        <end position="277"/>
    </location>
</feature>
<feature type="transmembrane region" description="Helical" evidence="6">
    <location>
        <begin position="349"/>
        <end position="369"/>
    </location>
</feature>
<accession>A0A0P0RFR9</accession>
<feature type="transmembrane region" description="Helical" evidence="6">
    <location>
        <begin position="29"/>
        <end position="45"/>
    </location>
</feature>
<evidence type="ECO:0000259" key="7">
    <source>
        <dbReference type="PROSITE" id="PS50850"/>
    </source>
</evidence>
<protein>
    <submittedName>
        <fullName evidence="8">Nitrate/nitrite transporter</fullName>
    </submittedName>
</protein>
<feature type="transmembrane region" description="Helical" evidence="6">
    <location>
        <begin position="190"/>
        <end position="212"/>
    </location>
</feature>
<dbReference type="PANTHER" id="PTHR43791:SF36">
    <property type="entry name" value="TRANSPORTER, PUTATIVE (AFU_ORTHOLOGUE AFUA_6G08340)-RELATED"/>
    <property type="match status" value="1"/>
</dbReference>